<protein>
    <recommendedName>
        <fullName evidence="5">Exodeoxyribonuclease 7 large subunit</fullName>
        <ecNumber evidence="5">3.1.11.6</ecNumber>
    </recommendedName>
    <alternativeName>
        <fullName evidence="5">Exodeoxyribonuclease VII large subunit</fullName>
        <shortName evidence="5">Exonuclease VII large subunit</shortName>
    </alternativeName>
</protein>
<evidence type="ECO:0000313" key="12">
    <source>
        <dbReference type="Proteomes" id="UP000477070"/>
    </source>
</evidence>
<evidence type="ECO:0000256" key="3">
    <source>
        <dbReference type="ARBA" id="ARBA00022801"/>
    </source>
</evidence>
<dbReference type="HAMAP" id="MF_00378">
    <property type="entry name" value="Exonuc_7_L"/>
    <property type="match status" value="1"/>
</dbReference>
<comment type="caution">
    <text evidence="10">The sequence shown here is derived from an EMBL/GenBank/DDBJ whole genome shotgun (WGS) entry which is preliminary data.</text>
</comment>
<evidence type="ECO:0000259" key="8">
    <source>
        <dbReference type="Pfam" id="PF13742"/>
    </source>
</evidence>
<dbReference type="CDD" id="cd04489">
    <property type="entry name" value="ExoVII_LU_OBF"/>
    <property type="match status" value="1"/>
</dbReference>
<organism evidence="10 11">
    <name type="scientific">Helicobacter saguini</name>
    <dbReference type="NCBI Taxonomy" id="1548018"/>
    <lineage>
        <taxon>Bacteria</taxon>
        <taxon>Pseudomonadati</taxon>
        <taxon>Campylobacterota</taxon>
        <taxon>Epsilonproteobacteria</taxon>
        <taxon>Campylobacterales</taxon>
        <taxon>Helicobacteraceae</taxon>
        <taxon>Helicobacter</taxon>
    </lineage>
</organism>
<accession>A0A347VWG7</accession>
<evidence type="ECO:0000313" key="9">
    <source>
        <dbReference type="EMBL" id="MWV69647.1"/>
    </source>
</evidence>
<evidence type="ECO:0000256" key="6">
    <source>
        <dbReference type="RuleBase" id="RU004355"/>
    </source>
</evidence>
<comment type="similarity">
    <text evidence="5 6">Belongs to the XseA family.</text>
</comment>
<dbReference type="InterPro" id="IPR003753">
    <property type="entry name" value="Exonuc_VII_L"/>
</dbReference>
<dbReference type="EMBL" id="JRMP02000008">
    <property type="protein sequence ID" value="TLD94357.1"/>
    <property type="molecule type" value="Genomic_DNA"/>
</dbReference>
<keyword evidence="4 5" id="KW-0269">Exonuclease</keyword>
<dbReference type="Pfam" id="PF13742">
    <property type="entry name" value="tRNA_anti_2"/>
    <property type="match status" value="1"/>
</dbReference>
<keyword evidence="11" id="KW-1185">Reference proteome</keyword>
<name>A0A347VWG7_9HELI</name>
<feature type="domain" description="Exonuclease VII large subunit C-terminal" evidence="7">
    <location>
        <begin position="155"/>
        <end position="507"/>
    </location>
</feature>
<dbReference type="Pfam" id="PF02601">
    <property type="entry name" value="Exonuc_VII_L"/>
    <property type="match status" value="1"/>
</dbReference>
<dbReference type="RefSeq" id="WP_118949238.1">
    <property type="nucleotide sequence ID" value="NZ_JRMP02000008.1"/>
</dbReference>
<dbReference type="GO" id="GO:0003676">
    <property type="term" value="F:nucleic acid binding"/>
    <property type="evidence" value="ECO:0007669"/>
    <property type="project" value="InterPro"/>
</dbReference>
<reference evidence="10 11" key="2">
    <citation type="journal article" date="2016" name="Infect. Immun.">
        <title>Helicobacter saguini, a Novel Helicobacter Isolated from Cotton-Top Tamarins with Ulcerative Colitis, Has Proinflammatory Properties and Induces Typhlocolitis and Dysplasia in Gnotobiotic IL-10-/- Mice.</title>
        <authorList>
            <person name="Shen Z."/>
            <person name="Mannion A."/>
            <person name="Whary M.T."/>
            <person name="Muthupalani S."/>
            <person name="Sheh A."/>
            <person name="Feng Y."/>
            <person name="Gong G."/>
            <person name="Vandamme P."/>
            <person name="Holcombe H.R."/>
            <person name="Paster B.J."/>
            <person name="Fox J.G."/>
        </authorList>
    </citation>
    <scope>NUCLEOTIDE SEQUENCE [LARGE SCALE GENOMIC DNA]</scope>
    <source>
        <strain evidence="10 11">MIT 97-6194</strain>
    </source>
</reference>
<evidence type="ECO:0000256" key="1">
    <source>
        <dbReference type="ARBA" id="ARBA00022490"/>
    </source>
</evidence>
<evidence type="ECO:0000256" key="5">
    <source>
        <dbReference type="HAMAP-Rule" id="MF_00378"/>
    </source>
</evidence>
<dbReference type="PANTHER" id="PTHR30008">
    <property type="entry name" value="EXODEOXYRIBONUCLEASE 7 LARGE SUBUNIT"/>
    <property type="match status" value="1"/>
</dbReference>
<dbReference type="EMBL" id="QBIU01000001">
    <property type="protein sequence ID" value="MWV69647.1"/>
    <property type="molecule type" value="Genomic_DNA"/>
</dbReference>
<evidence type="ECO:0000256" key="4">
    <source>
        <dbReference type="ARBA" id="ARBA00022839"/>
    </source>
</evidence>
<evidence type="ECO:0000313" key="10">
    <source>
        <dbReference type="EMBL" id="TLD94357.1"/>
    </source>
</evidence>
<keyword evidence="3 5" id="KW-0378">Hydrolase</keyword>
<dbReference type="GO" id="GO:0006308">
    <property type="term" value="P:DNA catabolic process"/>
    <property type="evidence" value="ECO:0007669"/>
    <property type="project" value="UniProtKB-UniRule"/>
</dbReference>
<dbReference type="EC" id="3.1.11.6" evidence="5"/>
<dbReference type="Gene3D" id="2.40.50.1010">
    <property type="match status" value="1"/>
</dbReference>
<dbReference type="GO" id="GO:0009318">
    <property type="term" value="C:exodeoxyribonuclease VII complex"/>
    <property type="evidence" value="ECO:0007669"/>
    <property type="project" value="UniProtKB-UniRule"/>
</dbReference>
<evidence type="ECO:0000259" key="7">
    <source>
        <dbReference type="Pfam" id="PF02601"/>
    </source>
</evidence>
<dbReference type="Proteomes" id="UP000029714">
    <property type="component" value="Unassembled WGS sequence"/>
</dbReference>
<dbReference type="AlphaFoldDB" id="A0A347VWG7"/>
<dbReference type="NCBIfam" id="TIGR00237">
    <property type="entry name" value="xseA"/>
    <property type="match status" value="1"/>
</dbReference>
<evidence type="ECO:0000256" key="2">
    <source>
        <dbReference type="ARBA" id="ARBA00022722"/>
    </source>
</evidence>
<comment type="catalytic activity">
    <reaction evidence="5 6">
        <text>Exonucleolytic cleavage in either 5'- to 3'- or 3'- to 5'-direction to yield nucleoside 5'-phosphates.</text>
        <dbReference type="EC" id="3.1.11.6"/>
    </reaction>
</comment>
<dbReference type="PANTHER" id="PTHR30008:SF0">
    <property type="entry name" value="EXODEOXYRIBONUCLEASE 7 LARGE SUBUNIT"/>
    <property type="match status" value="1"/>
</dbReference>
<comment type="function">
    <text evidence="5">Bidirectionally degrades single-stranded DNA into large acid-insoluble oligonucleotides, which are then degraded further into small acid-soluble oligonucleotides.</text>
</comment>
<proteinExistence type="inferred from homology"/>
<keyword evidence="1 5" id="KW-0963">Cytoplasm</keyword>
<sequence length="510" mass="57595">MRNYSLDNYESYPLDSIDFTQNVTHTTQIQSFPIKRALKVSELTAQLKSVIDSDFRYVEVEGEITNFGISKGHMYFKLKDEDSILSCIFFSFKYKNSPIAKSLKNGDKIIAKGPIKIYGPHGTYSLNLESCEYSGVGDLYMQYQNLREELQKKGYFDDARKKPLPRFPKRIIFLTSANGAAIQDMKKIAQERYPLCEFILINTLVQGPSAKFSIAKNLSYADNLKADIIVLGRGGGSFEDLFCFSELPVLDAILACKTPVVSAVGHQSDCMLSDFVADVRAPTPSAAMEMILPDKNTLFMNLIDLDNLLRQNINNLVAKKKDSFLFLSKNIELLSPAKKISMLKERLNNLQHNLLDSINLMIFNKKGEISLLKSKLNALNPTNNIEKMRLKSQNLNSNLQDCLNTFLRNKKGEISSLESSLNHTFKLFLTQKKSLLNIEIDSALKSFMDKKQMRLTNLEQILKSTNPQNRIQKGFVQVLRDNKIMQVSDLKSGDKIELVDASGSVGARVE</sequence>
<dbReference type="InterPro" id="IPR025824">
    <property type="entry name" value="OB-fold_nuc-bd_dom"/>
</dbReference>
<dbReference type="GO" id="GO:0005737">
    <property type="term" value="C:cytoplasm"/>
    <property type="evidence" value="ECO:0007669"/>
    <property type="project" value="UniProtKB-SubCell"/>
</dbReference>
<reference evidence="9 12" key="4">
    <citation type="submission" date="2019-12" db="EMBL/GenBank/DDBJ databases">
        <title>Multi-Generational Helicobacter saguini Isolates.</title>
        <authorList>
            <person name="Mannion A."/>
            <person name="Shen Z."/>
            <person name="Fox J.G."/>
        </authorList>
    </citation>
    <scope>NUCLEOTIDE SEQUENCE [LARGE SCALE GENOMIC DNA]</scope>
    <source>
        <strain evidence="9">16-048</strain>
        <strain evidence="12">16-048 (F4)</strain>
    </source>
</reference>
<evidence type="ECO:0000313" key="11">
    <source>
        <dbReference type="Proteomes" id="UP000029714"/>
    </source>
</evidence>
<keyword evidence="2 5" id="KW-0540">Nuclease</keyword>
<feature type="domain" description="OB-fold nucleic acid binding" evidence="8">
    <location>
        <begin position="38"/>
        <end position="130"/>
    </location>
</feature>
<dbReference type="OrthoDB" id="9802795at2"/>
<reference evidence="10 11" key="1">
    <citation type="journal article" date="2014" name="Genome Announc.">
        <title>Draft genome sequences of eight enterohepatic helicobacter species isolated from both laboratory and wild rodents.</title>
        <authorList>
            <person name="Sheh A."/>
            <person name="Shen Z."/>
            <person name="Fox J.G."/>
        </authorList>
    </citation>
    <scope>NUCLEOTIDE SEQUENCE [LARGE SCALE GENOMIC DNA]</scope>
    <source>
        <strain evidence="10 11">MIT 97-6194</strain>
    </source>
</reference>
<reference evidence="10" key="3">
    <citation type="submission" date="2018-04" db="EMBL/GenBank/DDBJ databases">
        <authorList>
            <person name="Sheh A."/>
            <person name="Shen Z."/>
            <person name="Mannion A.J."/>
            <person name="Fox J.G."/>
        </authorList>
    </citation>
    <scope>NUCLEOTIDE SEQUENCE</scope>
    <source>
        <strain evidence="10">MIT 97-6194</strain>
    </source>
</reference>
<dbReference type="GO" id="GO:0008855">
    <property type="term" value="F:exodeoxyribonuclease VII activity"/>
    <property type="evidence" value="ECO:0007669"/>
    <property type="project" value="UniProtKB-UniRule"/>
</dbReference>
<dbReference type="InterPro" id="IPR020579">
    <property type="entry name" value="Exonuc_VII_lsu_C"/>
</dbReference>
<comment type="subunit">
    <text evidence="5">Heterooligomer composed of large and small subunits.</text>
</comment>
<dbReference type="Proteomes" id="UP000477070">
    <property type="component" value="Unassembled WGS sequence"/>
</dbReference>
<dbReference type="STRING" id="1548018.LS64_02805"/>
<gene>
    <name evidence="5 10" type="primary">xseA</name>
    <name evidence="9" type="ORF">DCO61_06430</name>
    <name evidence="10" type="ORF">LS64_006495</name>
</gene>
<comment type="subcellular location">
    <subcellularLocation>
        <location evidence="5 6">Cytoplasm</location>
    </subcellularLocation>
</comment>